<organism evidence="1 2">
    <name type="scientific">Shigella sonnei</name>
    <dbReference type="NCBI Taxonomy" id="624"/>
    <lineage>
        <taxon>Bacteria</taxon>
        <taxon>Pseudomonadati</taxon>
        <taxon>Pseudomonadota</taxon>
        <taxon>Gammaproteobacteria</taxon>
        <taxon>Enterobacterales</taxon>
        <taxon>Enterobacteriaceae</taxon>
        <taxon>Shigella</taxon>
    </lineage>
</organism>
<feature type="non-terminal residue" evidence="1">
    <location>
        <position position="29"/>
    </location>
</feature>
<evidence type="ECO:0000313" key="1">
    <source>
        <dbReference type="EMBL" id="EFW7017706.1"/>
    </source>
</evidence>
<dbReference type="AlphaFoldDB" id="A0A9P2MV55"/>
<gene>
    <name evidence="1" type="ORF">FIO44_005161</name>
</gene>
<accession>A0A9P2MV55</accession>
<reference evidence="1" key="1">
    <citation type="submission" date="2020-02" db="EMBL/GenBank/DDBJ databases">
        <authorList>
            <consortium name="PulseNet: The National Subtyping Network for Foodborne Disease Surveillance"/>
            <person name="Tarr C.L."/>
            <person name="Trees E."/>
            <person name="Katz L.S."/>
            <person name="Carleton-Romer H.A."/>
            <person name="Stroika S."/>
            <person name="Kucerova Z."/>
            <person name="Roache K.F."/>
            <person name="Sabol A.L."/>
            <person name="Besser J."/>
            <person name="Gerner-Smidt P."/>
        </authorList>
    </citation>
    <scope>NUCLEOTIDE SEQUENCE</scope>
    <source>
        <strain evidence="1">PNUSAE023710</strain>
    </source>
</reference>
<protein>
    <submittedName>
        <fullName evidence="1">Eae-like protein</fullName>
    </submittedName>
</protein>
<dbReference type="Proteomes" id="UP000597687">
    <property type="component" value="Unassembled WGS sequence"/>
</dbReference>
<sequence length="29" mass="3389">MSEINYQELRVELGAAKKRIEELEANRVV</sequence>
<evidence type="ECO:0000313" key="2">
    <source>
        <dbReference type="Proteomes" id="UP000597687"/>
    </source>
</evidence>
<comment type="caution">
    <text evidence="1">The sequence shown here is derived from an EMBL/GenBank/DDBJ whole genome shotgun (WGS) entry which is preliminary data.</text>
</comment>
<name>A0A9P2MV55_SHISO</name>
<dbReference type="EMBL" id="AAUUDD010000094">
    <property type="protein sequence ID" value="EFW7017706.1"/>
    <property type="molecule type" value="Genomic_DNA"/>
</dbReference>
<proteinExistence type="predicted"/>